<keyword evidence="2" id="KW-1185">Reference proteome</keyword>
<organism evidence="1 2">
    <name type="scientific">Amycolatopsis silviterrae</name>
    <dbReference type="NCBI Taxonomy" id="1656914"/>
    <lineage>
        <taxon>Bacteria</taxon>
        <taxon>Bacillati</taxon>
        <taxon>Actinomycetota</taxon>
        <taxon>Actinomycetes</taxon>
        <taxon>Pseudonocardiales</taxon>
        <taxon>Pseudonocardiaceae</taxon>
        <taxon>Amycolatopsis</taxon>
    </lineage>
</organism>
<dbReference type="Proteomes" id="UP001597483">
    <property type="component" value="Unassembled WGS sequence"/>
</dbReference>
<reference evidence="2" key="1">
    <citation type="journal article" date="2019" name="Int. J. Syst. Evol. Microbiol.">
        <title>The Global Catalogue of Microorganisms (GCM) 10K type strain sequencing project: providing services to taxonomists for standard genome sequencing and annotation.</title>
        <authorList>
            <consortium name="The Broad Institute Genomics Platform"/>
            <consortium name="The Broad Institute Genome Sequencing Center for Infectious Disease"/>
            <person name="Wu L."/>
            <person name="Ma J."/>
        </authorList>
    </citation>
    <scope>NUCLEOTIDE SEQUENCE [LARGE SCALE GENOMIC DNA]</scope>
    <source>
        <strain evidence="2">CGMCC 4.7641</strain>
    </source>
</reference>
<dbReference type="EMBL" id="JBHUKS010000027">
    <property type="protein sequence ID" value="MFD2472655.1"/>
    <property type="molecule type" value="Genomic_DNA"/>
</dbReference>
<dbReference type="RefSeq" id="WP_378310505.1">
    <property type="nucleotide sequence ID" value="NZ_JBHUKS010000027.1"/>
</dbReference>
<proteinExistence type="predicted"/>
<gene>
    <name evidence="1" type="ORF">ACFSVL_35030</name>
</gene>
<protein>
    <submittedName>
        <fullName evidence="1">Fis family transcriptional regulator</fullName>
    </submittedName>
</protein>
<evidence type="ECO:0000313" key="1">
    <source>
        <dbReference type="EMBL" id="MFD2472655.1"/>
    </source>
</evidence>
<evidence type="ECO:0000313" key="2">
    <source>
        <dbReference type="Proteomes" id="UP001597483"/>
    </source>
</evidence>
<comment type="caution">
    <text evidence="1">The sequence shown here is derived from an EMBL/GenBank/DDBJ whole genome shotgun (WGS) entry which is preliminary data.</text>
</comment>
<accession>A0ABW5HI75</accession>
<name>A0ABW5HI75_9PSEU</name>
<sequence length="476" mass="50819">MTHPIPRPAHFDHDAASVIIEQLSISDRDVTREAQRWITGERGPLVEDPGQLAAADLTNYVTEAIRIGAHALSVTGQAQEAQAIERLLKDVGDKTADSTARAAELTQRAVREASDVVTKAARDAKTAITEADVQSRTEFTTAVSAAKKDLHDEVRRIFAGDNPELLERLRPLLDKFSTDLGAKLTAGTTELLATAAQQFDATNPTSPMAKHAAELAARQEQLAQQLSKQHTELAGKIDEVSTALRVQEARTSLAKVTPIKGDSYANQLHAVLATIASGLGDDYSDTSSVPGNLPRCKKGDGVLSLDDGTVRIVIEMTDSSRAGWTAYLEDAERNRDAAASLGLVRTAEQNSGQTIRVLGSQRVILAFDPATDDPNLLRTVIMLLRTTAIATSGRKGVQEIITAEDKITEALTHLAKIDSVKKLSATIQKSATKIDSECAMLNAAIQRLLDEALIALDGADADAASSEDSTDQHGAA</sequence>